<feature type="transmembrane region" description="Helical" evidence="6">
    <location>
        <begin position="176"/>
        <end position="194"/>
    </location>
</feature>
<evidence type="ECO:0000256" key="6">
    <source>
        <dbReference type="SAM" id="Phobius"/>
    </source>
</evidence>
<evidence type="ECO:0000256" key="3">
    <source>
        <dbReference type="ARBA" id="ARBA00022692"/>
    </source>
</evidence>
<evidence type="ECO:0000313" key="8">
    <source>
        <dbReference type="Proteomes" id="UP000664859"/>
    </source>
</evidence>
<dbReference type="EMBL" id="JAFCMP010000224">
    <property type="protein sequence ID" value="KAG5182698.1"/>
    <property type="molecule type" value="Genomic_DNA"/>
</dbReference>
<dbReference type="AlphaFoldDB" id="A0A835YXT4"/>
<reference evidence="7" key="1">
    <citation type="submission" date="2021-02" db="EMBL/GenBank/DDBJ databases">
        <title>First Annotated Genome of the Yellow-green Alga Tribonema minus.</title>
        <authorList>
            <person name="Mahan K.M."/>
        </authorList>
    </citation>
    <scope>NUCLEOTIDE SEQUENCE</scope>
    <source>
        <strain evidence="7">UTEX B ZZ1240</strain>
    </source>
</reference>
<protein>
    <submittedName>
        <fullName evidence="7">Ccc1 family protein</fullName>
    </submittedName>
</protein>
<evidence type="ECO:0000313" key="7">
    <source>
        <dbReference type="EMBL" id="KAG5182698.1"/>
    </source>
</evidence>
<dbReference type="CDD" id="cd02432">
    <property type="entry name" value="Nodulin-21_like_1"/>
    <property type="match status" value="1"/>
</dbReference>
<comment type="similarity">
    <text evidence="2">Belongs to the CCC1 family.</text>
</comment>
<sequence>MEHEHFSNRSPWLRAAVLGANDGLVSVATLLMGVGGGGAAKTQVLLAGIAGLVGGMCSMALGEYVSVASQKDAELADIEKEKKAQALGPASREKELEELTEIYVDRGLTKELARQVAQQLSEHDVIRAHARDELGIDMDELANPLQAALTSAVSFATGAALPLATAAFYDHPHHRLEAIAGVCVAGLIVCGAIGSHLGGSSMVKGAARVCSGGILALATTFGAGYLFGTDAAA</sequence>
<evidence type="ECO:0000256" key="5">
    <source>
        <dbReference type="ARBA" id="ARBA00023136"/>
    </source>
</evidence>
<evidence type="ECO:0000256" key="4">
    <source>
        <dbReference type="ARBA" id="ARBA00022989"/>
    </source>
</evidence>
<dbReference type="PANTHER" id="PTHR31851">
    <property type="entry name" value="FE(2+)/MN(2+) TRANSPORTER PCL1"/>
    <property type="match status" value="1"/>
</dbReference>
<gene>
    <name evidence="7" type="ORF">JKP88DRAFT_269835</name>
</gene>
<dbReference type="GO" id="GO:0030026">
    <property type="term" value="P:intracellular manganese ion homeostasis"/>
    <property type="evidence" value="ECO:0007669"/>
    <property type="project" value="InterPro"/>
</dbReference>
<dbReference type="InterPro" id="IPR008217">
    <property type="entry name" value="Ccc1_fam"/>
</dbReference>
<comment type="subcellular location">
    <subcellularLocation>
        <location evidence="1">Endomembrane system</location>
        <topology evidence="1">Multi-pass membrane protein</topology>
    </subcellularLocation>
</comment>
<evidence type="ECO:0000256" key="1">
    <source>
        <dbReference type="ARBA" id="ARBA00004127"/>
    </source>
</evidence>
<comment type="caution">
    <text evidence="7">The sequence shown here is derived from an EMBL/GenBank/DDBJ whole genome shotgun (WGS) entry which is preliminary data.</text>
</comment>
<feature type="transmembrane region" description="Helical" evidence="6">
    <location>
        <begin position="206"/>
        <end position="227"/>
    </location>
</feature>
<keyword evidence="5 6" id="KW-0472">Membrane</keyword>
<proteinExistence type="inferred from homology"/>
<feature type="transmembrane region" description="Helical" evidence="6">
    <location>
        <begin position="44"/>
        <end position="62"/>
    </location>
</feature>
<organism evidence="7 8">
    <name type="scientific">Tribonema minus</name>
    <dbReference type="NCBI Taxonomy" id="303371"/>
    <lineage>
        <taxon>Eukaryota</taxon>
        <taxon>Sar</taxon>
        <taxon>Stramenopiles</taxon>
        <taxon>Ochrophyta</taxon>
        <taxon>PX clade</taxon>
        <taxon>Xanthophyceae</taxon>
        <taxon>Tribonematales</taxon>
        <taxon>Tribonemataceae</taxon>
        <taxon>Tribonema</taxon>
    </lineage>
</organism>
<dbReference type="OrthoDB" id="45781at2759"/>
<dbReference type="GO" id="GO:0012505">
    <property type="term" value="C:endomembrane system"/>
    <property type="evidence" value="ECO:0007669"/>
    <property type="project" value="UniProtKB-SubCell"/>
</dbReference>
<feature type="transmembrane region" description="Helical" evidence="6">
    <location>
        <begin position="12"/>
        <end position="32"/>
    </location>
</feature>
<dbReference type="Proteomes" id="UP000664859">
    <property type="component" value="Unassembled WGS sequence"/>
</dbReference>
<keyword evidence="3 6" id="KW-0812">Transmembrane</keyword>
<dbReference type="Pfam" id="PF01988">
    <property type="entry name" value="VIT1"/>
    <property type="match status" value="1"/>
</dbReference>
<feature type="transmembrane region" description="Helical" evidence="6">
    <location>
        <begin position="147"/>
        <end position="169"/>
    </location>
</feature>
<evidence type="ECO:0000256" key="2">
    <source>
        <dbReference type="ARBA" id="ARBA00007049"/>
    </source>
</evidence>
<name>A0A835YXT4_9STRA</name>
<accession>A0A835YXT4</accession>
<dbReference type="GO" id="GO:0005384">
    <property type="term" value="F:manganese ion transmembrane transporter activity"/>
    <property type="evidence" value="ECO:0007669"/>
    <property type="project" value="InterPro"/>
</dbReference>
<keyword evidence="8" id="KW-1185">Reference proteome</keyword>
<keyword evidence="4 6" id="KW-1133">Transmembrane helix</keyword>